<feature type="compositionally biased region" description="Polar residues" evidence="3">
    <location>
        <begin position="213"/>
        <end position="231"/>
    </location>
</feature>
<dbReference type="GO" id="GO:0044782">
    <property type="term" value="P:cilium organization"/>
    <property type="evidence" value="ECO:0007669"/>
    <property type="project" value="TreeGrafter"/>
</dbReference>
<gene>
    <name evidence="4" type="primary">FAM161B</name>
</gene>
<dbReference type="PANTHER" id="PTHR21501:SF4">
    <property type="entry name" value="PROTEIN FAM161B"/>
    <property type="match status" value="1"/>
</dbReference>
<dbReference type="GeneID" id="114785630"/>
<dbReference type="GO" id="GO:0005929">
    <property type="term" value="C:cilium"/>
    <property type="evidence" value="ECO:0007669"/>
    <property type="project" value="TreeGrafter"/>
</dbReference>
<dbReference type="RefSeq" id="XP_028827910.1">
    <property type="nucleotide sequence ID" value="XM_028972077.1"/>
</dbReference>
<evidence type="ECO:0000256" key="2">
    <source>
        <dbReference type="ARBA" id="ARBA00023054"/>
    </source>
</evidence>
<feature type="region of interest" description="Disordered" evidence="3">
    <location>
        <begin position="149"/>
        <end position="243"/>
    </location>
</feature>
<keyword evidence="5" id="KW-1185">Reference proteome</keyword>
<comment type="similarity">
    <text evidence="1">Belongs to the FAM161 family.</text>
</comment>
<dbReference type="Ensembl" id="ENSDCDT00010014492.1">
    <property type="protein sequence ID" value="ENSDCDP00010013734.1"/>
    <property type="gene ID" value="ENSDCDG00010006301.1"/>
</dbReference>
<protein>
    <recommendedName>
        <fullName evidence="6">FAM161 centrosomal protein B</fullName>
    </recommendedName>
</protein>
<dbReference type="GeneTree" id="ENSGT00940000159998"/>
<dbReference type="AlphaFoldDB" id="A0AAY4AY78"/>
<reference evidence="4 5" key="1">
    <citation type="submission" date="2020-06" db="EMBL/GenBank/DDBJ databases">
        <authorList>
            <consortium name="Wellcome Sanger Institute Data Sharing"/>
        </authorList>
    </citation>
    <scope>NUCLEOTIDE SEQUENCE [LARGE SCALE GENOMIC DNA]</scope>
</reference>
<dbReference type="InterPro" id="IPR051655">
    <property type="entry name" value="FAM161"/>
</dbReference>
<accession>A0AAY4AY78</accession>
<sequence length="527" mass="60173">MLFSMGEGMNGEIFLGRHLEVLKASHKLSQHQANLESRLLQMTLLCKDDGSSQSNGSPEGLNQSSNEANGSVIRYYGPRRSSSMSDLQAKAIQCRQVFPPRKKEVAFQPTHTFHRKEDDEAECLKQFRATAAPVQVFQAQYDEIIQRKEQQRQEGNKKRQNYLLSMQRPFSFLQREDEKRKRLTNESRVTSGTDDGSVKKSSPKSGKEVQLQPKIQQTLKVSSAPNQGQTTAEKREFRGGQRSKNKALAFLDVRPSFHPKTNARVPDFDRLHQAFQREAVKRAVRKDATRCQPFQLRTSALPPRQRTSSLEKHQDFIDGVSLKRSSSFGGLTSLSMDTLPTYITDAARKRSIAIRKSMEEKESEERGKAQWMRRHRINSENMRDAVTLRAKAVDPHSSLKDIFQEKLKQHRMADQQRVREYKRELKEMKARVTARPYLFEQLLQKNAKSHAERRYRNTLHQVGLDEEFVKAKGEGVDLPKSVTYNQEVHSQSMGSDSELSGGCGESGENSEEESEESVKTEQGGEIL</sequence>
<evidence type="ECO:0008006" key="6">
    <source>
        <dbReference type="Google" id="ProtNLM"/>
    </source>
</evidence>
<dbReference type="PANTHER" id="PTHR21501">
    <property type="entry name" value="PROTEIN FAM-161"/>
    <property type="match status" value="1"/>
</dbReference>
<dbReference type="InterPro" id="IPR019579">
    <property type="entry name" value="FAM161A/B"/>
</dbReference>
<feature type="region of interest" description="Disordered" evidence="3">
    <location>
        <begin position="49"/>
        <end position="69"/>
    </location>
</feature>
<reference evidence="4" key="2">
    <citation type="submission" date="2025-08" db="UniProtKB">
        <authorList>
            <consortium name="Ensembl"/>
        </authorList>
    </citation>
    <scope>IDENTIFICATION</scope>
</reference>
<feature type="region of interest" description="Disordered" evidence="3">
    <location>
        <begin position="479"/>
        <end position="527"/>
    </location>
</feature>
<evidence type="ECO:0000313" key="4">
    <source>
        <dbReference type="Ensembl" id="ENSDCDP00010013734.1"/>
    </source>
</evidence>
<keyword evidence="2" id="KW-0175">Coiled coil</keyword>
<feature type="compositionally biased region" description="Polar residues" evidence="3">
    <location>
        <begin position="51"/>
        <end position="69"/>
    </location>
</feature>
<feature type="compositionally biased region" description="Polar residues" evidence="3">
    <location>
        <begin position="482"/>
        <end position="493"/>
    </location>
</feature>
<evidence type="ECO:0000313" key="5">
    <source>
        <dbReference type="Proteomes" id="UP000694580"/>
    </source>
</evidence>
<dbReference type="Proteomes" id="UP000694580">
    <property type="component" value="Chromosome 1"/>
</dbReference>
<dbReference type="Pfam" id="PF10595">
    <property type="entry name" value="FAM161A_B"/>
    <property type="match status" value="2"/>
</dbReference>
<proteinExistence type="inferred from homology"/>
<evidence type="ECO:0000256" key="3">
    <source>
        <dbReference type="SAM" id="MobiDB-lite"/>
    </source>
</evidence>
<feature type="compositionally biased region" description="Basic and acidic residues" evidence="3">
    <location>
        <begin position="174"/>
        <end position="185"/>
    </location>
</feature>
<organism evidence="4 5">
    <name type="scientific">Denticeps clupeoides</name>
    <name type="common">denticle herring</name>
    <dbReference type="NCBI Taxonomy" id="299321"/>
    <lineage>
        <taxon>Eukaryota</taxon>
        <taxon>Metazoa</taxon>
        <taxon>Chordata</taxon>
        <taxon>Craniata</taxon>
        <taxon>Vertebrata</taxon>
        <taxon>Euteleostomi</taxon>
        <taxon>Actinopterygii</taxon>
        <taxon>Neopterygii</taxon>
        <taxon>Teleostei</taxon>
        <taxon>Clupei</taxon>
        <taxon>Clupeiformes</taxon>
        <taxon>Denticipitoidei</taxon>
        <taxon>Denticipitidae</taxon>
        <taxon>Denticeps</taxon>
    </lineage>
</organism>
<evidence type="ECO:0000256" key="1">
    <source>
        <dbReference type="ARBA" id="ARBA00006663"/>
    </source>
</evidence>
<dbReference type="RefSeq" id="XP_028827919.1">
    <property type="nucleotide sequence ID" value="XM_028972086.1"/>
</dbReference>
<reference evidence="4" key="3">
    <citation type="submission" date="2025-09" db="UniProtKB">
        <authorList>
            <consortium name="Ensembl"/>
        </authorList>
    </citation>
    <scope>IDENTIFICATION</scope>
</reference>
<dbReference type="GO" id="GO:0005856">
    <property type="term" value="C:cytoskeleton"/>
    <property type="evidence" value="ECO:0007669"/>
    <property type="project" value="UniProtKB-ARBA"/>
</dbReference>
<name>A0AAY4AY78_9TELE</name>